<feature type="domain" description="EF-hand" evidence="5">
    <location>
        <begin position="172"/>
        <end position="207"/>
    </location>
</feature>
<gene>
    <name evidence="6" type="ORF">I8J32_009045</name>
</gene>
<reference evidence="6 7" key="1">
    <citation type="submission" date="2021-03" db="EMBL/GenBank/DDBJ databases">
        <title>Lysobacter sp. nov. isolated from soil of gangwondo yeongwol, south Korea.</title>
        <authorList>
            <person name="Kim K.R."/>
            <person name="Kim K.H."/>
            <person name="Jeon C.O."/>
        </authorList>
    </citation>
    <scope>NUCLEOTIDE SEQUENCE [LARGE SCALE GENOMIC DNA]</scope>
    <source>
        <strain evidence="6 7">R19</strain>
    </source>
</reference>
<keyword evidence="7" id="KW-1185">Reference proteome</keyword>
<organism evidence="6 7">
    <name type="scientific">Agrilutibacter solisilvae</name>
    <dbReference type="NCBI Taxonomy" id="2763317"/>
    <lineage>
        <taxon>Bacteria</taxon>
        <taxon>Pseudomonadati</taxon>
        <taxon>Pseudomonadota</taxon>
        <taxon>Gammaproteobacteria</taxon>
        <taxon>Lysobacterales</taxon>
        <taxon>Lysobacteraceae</taxon>
        <taxon>Agrilutibacter</taxon>
    </lineage>
</organism>
<accession>A0A974XW39</accession>
<proteinExistence type="predicted"/>
<evidence type="ECO:0000256" key="2">
    <source>
        <dbReference type="ARBA" id="ARBA00022737"/>
    </source>
</evidence>
<feature type="compositionally biased region" description="Basic and acidic residues" evidence="3">
    <location>
        <begin position="87"/>
        <end position="121"/>
    </location>
</feature>
<dbReference type="Proteomes" id="UP000639274">
    <property type="component" value="Chromosome"/>
</dbReference>
<dbReference type="SUPFAM" id="SSF47473">
    <property type="entry name" value="EF-hand"/>
    <property type="match status" value="1"/>
</dbReference>
<evidence type="ECO:0000256" key="1">
    <source>
        <dbReference type="ARBA" id="ARBA00022723"/>
    </source>
</evidence>
<dbReference type="InterPro" id="IPR018247">
    <property type="entry name" value="EF_Hand_1_Ca_BS"/>
</dbReference>
<evidence type="ECO:0000256" key="3">
    <source>
        <dbReference type="SAM" id="MobiDB-lite"/>
    </source>
</evidence>
<dbReference type="GO" id="GO:0005509">
    <property type="term" value="F:calcium ion binding"/>
    <property type="evidence" value="ECO:0007669"/>
    <property type="project" value="InterPro"/>
</dbReference>
<dbReference type="KEGG" id="lsf:I8J32_009045"/>
<feature type="region of interest" description="Disordered" evidence="3">
    <location>
        <begin position="50"/>
        <end position="133"/>
    </location>
</feature>
<evidence type="ECO:0000313" key="6">
    <source>
        <dbReference type="EMBL" id="QSX76967.1"/>
    </source>
</evidence>
<protein>
    <recommendedName>
        <fullName evidence="5">EF-hand domain-containing protein</fullName>
    </recommendedName>
</protein>
<dbReference type="Gene3D" id="1.10.238.10">
    <property type="entry name" value="EF-hand"/>
    <property type="match status" value="3"/>
</dbReference>
<sequence>MNRMLPLAAALLLVPLAAPLLAQSPQSGRTKLDTNADGVIDRAEAAAKPRLAEHFDSLDRNGDGRLSADERPQHPGNGMRGGHHRGQGMERLDVDKDGRISRSEFDAGEAKREAMRAEHAQKAGAQASKSQTWRAALPKPDFAAIDSNRDGYLVGSELRAHHERMKPQLEALHKQHLEASFKAADINGDGKLGRVEVDEKMPRLKDRFQWLDENRDGFLSRAELQASHGRR</sequence>
<dbReference type="InterPro" id="IPR002048">
    <property type="entry name" value="EF_hand_dom"/>
</dbReference>
<dbReference type="PROSITE" id="PS00018">
    <property type="entry name" value="EF_HAND_1"/>
    <property type="match status" value="3"/>
</dbReference>
<keyword evidence="4" id="KW-0732">Signal</keyword>
<dbReference type="EMBL" id="CP071518">
    <property type="protein sequence ID" value="QSX76967.1"/>
    <property type="molecule type" value="Genomic_DNA"/>
</dbReference>
<feature type="compositionally biased region" description="Low complexity" evidence="3">
    <location>
        <begin position="122"/>
        <end position="131"/>
    </location>
</feature>
<dbReference type="PROSITE" id="PS50222">
    <property type="entry name" value="EF_HAND_2"/>
    <property type="match status" value="1"/>
</dbReference>
<evidence type="ECO:0000256" key="4">
    <source>
        <dbReference type="SAM" id="SignalP"/>
    </source>
</evidence>
<evidence type="ECO:0000259" key="5">
    <source>
        <dbReference type="PROSITE" id="PS50222"/>
    </source>
</evidence>
<name>A0A974XW39_9GAMM</name>
<dbReference type="PANTHER" id="PTHR10827:SF98">
    <property type="entry name" value="45 KDA CALCIUM-BINDING PROTEIN"/>
    <property type="match status" value="1"/>
</dbReference>
<keyword evidence="2" id="KW-0677">Repeat</keyword>
<feature type="chain" id="PRO_5037514980" description="EF-hand domain-containing protein" evidence="4">
    <location>
        <begin position="23"/>
        <end position="231"/>
    </location>
</feature>
<dbReference type="AlphaFoldDB" id="A0A974XW39"/>
<feature type="signal peptide" evidence="4">
    <location>
        <begin position="1"/>
        <end position="22"/>
    </location>
</feature>
<feature type="compositionally biased region" description="Basic and acidic residues" evidence="3">
    <location>
        <begin position="50"/>
        <end position="73"/>
    </location>
</feature>
<dbReference type="InterPro" id="IPR011992">
    <property type="entry name" value="EF-hand-dom_pair"/>
</dbReference>
<evidence type="ECO:0000313" key="7">
    <source>
        <dbReference type="Proteomes" id="UP000639274"/>
    </source>
</evidence>
<dbReference type="Pfam" id="PF13202">
    <property type="entry name" value="EF-hand_5"/>
    <property type="match status" value="4"/>
</dbReference>
<keyword evidence="1" id="KW-0479">Metal-binding</keyword>
<dbReference type="PANTHER" id="PTHR10827">
    <property type="entry name" value="RETICULOCALBIN"/>
    <property type="match status" value="1"/>
</dbReference>